<evidence type="ECO:0000313" key="7">
    <source>
        <dbReference type="Proteomes" id="UP000836841"/>
    </source>
</evidence>
<reference evidence="6 7" key="1">
    <citation type="submission" date="2022-03" db="EMBL/GenBank/DDBJ databases">
        <authorList>
            <person name="Nunn A."/>
            <person name="Chopra R."/>
            <person name="Nunn A."/>
            <person name="Contreras Garrido A."/>
        </authorList>
    </citation>
    <scope>NUCLEOTIDE SEQUENCE [LARGE SCALE GENOMIC DNA]</scope>
</reference>
<dbReference type="InterPro" id="IPR013128">
    <property type="entry name" value="Peptidase_C1A"/>
</dbReference>
<accession>A0AAU9SH86</accession>
<gene>
    <name evidence="6" type="ORF">TAV2_LOCUS15961</name>
</gene>
<name>A0AAU9SH86_THLAR</name>
<evidence type="ECO:0000259" key="5">
    <source>
        <dbReference type="SMART" id="SM00645"/>
    </source>
</evidence>
<dbReference type="GO" id="GO:0006508">
    <property type="term" value="P:proteolysis"/>
    <property type="evidence" value="ECO:0007669"/>
    <property type="project" value="UniProtKB-KW"/>
</dbReference>
<dbReference type="SMART" id="SM00645">
    <property type="entry name" value="Pept_C1"/>
    <property type="match status" value="1"/>
</dbReference>
<keyword evidence="3" id="KW-0378">Hydrolase</keyword>
<dbReference type="InterPro" id="IPR038765">
    <property type="entry name" value="Papain-like_cys_pep_sf"/>
</dbReference>
<evidence type="ECO:0000256" key="1">
    <source>
        <dbReference type="ARBA" id="ARBA00008455"/>
    </source>
</evidence>
<dbReference type="Gene3D" id="3.90.70.10">
    <property type="entry name" value="Cysteine proteinases"/>
    <property type="match status" value="2"/>
</dbReference>
<dbReference type="PANTHER" id="PTHR12411">
    <property type="entry name" value="CYSTEINE PROTEASE FAMILY C1-RELATED"/>
    <property type="match status" value="1"/>
</dbReference>
<protein>
    <recommendedName>
        <fullName evidence="5">Peptidase C1A papain C-terminal domain-containing protein</fullName>
    </recommendedName>
</protein>
<dbReference type="InterPro" id="IPR025660">
    <property type="entry name" value="Pept_his_AS"/>
</dbReference>
<feature type="domain" description="Peptidase C1A papain C-terminal" evidence="5">
    <location>
        <begin position="2"/>
        <end position="136"/>
    </location>
</feature>
<dbReference type="PROSITE" id="PS00639">
    <property type="entry name" value="THIOL_PROTEASE_HIS"/>
    <property type="match status" value="1"/>
</dbReference>
<organism evidence="6 7">
    <name type="scientific">Thlaspi arvense</name>
    <name type="common">Field penny-cress</name>
    <dbReference type="NCBI Taxonomy" id="13288"/>
    <lineage>
        <taxon>Eukaryota</taxon>
        <taxon>Viridiplantae</taxon>
        <taxon>Streptophyta</taxon>
        <taxon>Embryophyta</taxon>
        <taxon>Tracheophyta</taxon>
        <taxon>Spermatophyta</taxon>
        <taxon>Magnoliopsida</taxon>
        <taxon>eudicotyledons</taxon>
        <taxon>Gunneridae</taxon>
        <taxon>Pentapetalae</taxon>
        <taxon>rosids</taxon>
        <taxon>malvids</taxon>
        <taxon>Brassicales</taxon>
        <taxon>Brassicaceae</taxon>
        <taxon>Thlaspideae</taxon>
        <taxon>Thlaspi</taxon>
    </lineage>
</organism>
<dbReference type="Proteomes" id="UP000836841">
    <property type="component" value="Chromosome 5"/>
</dbReference>
<evidence type="ECO:0000256" key="4">
    <source>
        <dbReference type="ARBA" id="ARBA00022807"/>
    </source>
</evidence>
<evidence type="ECO:0000256" key="2">
    <source>
        <dbReference type="ARBA" id="ARBA00022670"/>
    </source>
</evidence>
<dbReference type="EMBL" id="OU466861">
    <property type="protein sequence ID" value="CAH2064980.1"/>
    <property type="molecule type" value="Genomic_DNA"/>
</dbReference>
<keyword evidence="7" id="KW-1185">Reference proteome</keyword>
<keyword evidence="2" id="KW-0645">Protease</keyword>
<dbReference type="AlphaFoldDB" id="A0AAU9SH86"/>
<keyword evidence="4" id="KW-0788">Thiol protease</keyword>
<dbReference type="SUPFAM" id="SSF54001">
    <property type="entry name" value="Cysteine proteinases"/>
    <property type="match status" value="1"/>
</dbReference>
<sequence length="141" mass="15770">MRKPYKLKLNMFANLSAYEFSKAYTCTSKVKKDYEMIVASHDPRVYENKVHPPDSVDWRKNGAVTDGVLTTANCGTKLTHAMTVVGYGLDPDGIKYWIVKNSHGSKWGEGGYIRIERGIADPKGRCGIAMDPVYPLKSPVR</sequence>
<evidence type="ECO:0000313" key="6">
    <source>
        <dbReference type="EMBL" id="CAH2064980.1"/>
    </source>
</evidence>
<proteinExistence type="inferred from homology"/>
<evidence type="ECO:0000256" key="3">
    <source>
        <dbReference type="ARBA" id="ARBA00022801"/>
    </source>
</evidence>
<dbReference type="InterPro" id="IPR000668">
    <property type="entry name" value="Peptidase_C1A_C"/>
</dbReference>
<dbReference type="Pfam" id="PF00112">
    <property type="entry name" value="Peptidase_C1"/>
    <property type="match status" value="1"/>
</dbReference>
<comment type="similarity">
    <text evidence="1">Belongs to the peptidase C1 family.</text>
</comment>
<dbReference type="GO" id="GO:0008234">
    <property type="term" value="F:cysteine-type peptidase activity"/>
    <property type="evidence" value="ECO:0007669"/>
    <property type="project" value="UniProtKB-KW"/>
</dbReference>